<feature type="compositionally biased region" description="Low complexity" evidence="1">
    <location>
        <begin position="1414"/>
        <end position="1423"/>
    </location>
</feature>
<reference evidence="2 3" key="1">
    <citation type="journal article" date="2023" name="IScience">
        <title>Expanded male sex-determining region conserved during the evolution of homothallism in the green alga Volvox.</title>
        <authorList>
            <person name="Yamamoto K."/>
            <person name="Matsuzaki R."/>
            <person name="Mahakham W."/>
            <person name="Heman W."/>
            <person name="Sekimoto H."/>
            <person name="Kawachi M."/>
            <person name="Minakuchi Y."/>
            <person name="Toyoda A."/>
            <person name="Nozaki H."/>
        </authorList>
    </citation>
    <scope>NUCLEOTIDE SEQUENCE [LARGE SCALE GENOMIC DNA]</scope>
    <source>
        <strain evidence="2 3">NIES-4468</strain>
    </source>
</reference>
<sequence length="1556" mass="166353">MHEERAAFHNTERSLPATIGAFSRYVGSKRRGPQAPWRFPRRSWSLHPKVYPSSPWGQRRKPSVALSVSPTDEQLLKNMMNDPGISDDRSDRTGAASTLECCVDRQLGSPLRLSTQRHTRSSVGSVPIESPDCTAALLARRTAGPSLDGRGPSDSGPAPNARPSPPLPAILGVRQLQQQQHQQRRRSAAKPVTVRSGVSRSSSSGGSGGPVARLAEVLTAVALAEDDVEEGTSGVADGDGAFSAGVDGMRGEKRQLEVHRRSSGSGDGGSNGSNRVHAQSNGNGNDDETGGGGQQQRITEAQQDESPAREADESLQRAPALCRTRSGVSGQFVPVRTAYLTTSLLLSPPEVVLERVEAGMRQGCMSYENTRNHGERATKMLQALFAQGRLDQSGLEQRMEALAEALRRVRRWLGVVMELVSERLAAPPEQLMLRLHQAWRKKHINSLQEVAGCAAEELRRLVSSDLHPAPALLPQQLEAVDLVVRVRAPGELLLQMQLAEEEMTGAGKEGEPGKGERDRRERQQPQEQQESAEAAAARRQQWVTSLLAAHWMGRAVRGIGMAASEQEDLMLDAFRSGRLNRGSLELRLKIIAEAKTQAVMGALAAAAAAAGQPGTVAAEEEEEALAAGVGDREAGDGGGGSDSRYDREYSGRVAYVTTWLVLQPPAAVCRAVAEAVVDRNAVVLRFHRRWVKETARRAYGAGLLSNTQLDELVRAVDAITPETLSSFLDGDVSRAEVAAAVTATMGSNGGGAAVRPVATAYLTEELLRLPPAELKAALLHEWRGRTRDSVRYHVGVVQRRIADLYSHRGGFVADAAAASKAVQEASKEAIRLYALARHERLTGVMAAAAAVACIAATNEAAAEDDGRRVDVADGGNGDLTESESEEVAQRTAAATAAGLGAGVAAMQPAVRAAVLGLLPQRPTDEVPPALSDPVVQHVLRNDLDEMTRTTQLADYIGPMGQNARSRLLLSVRRKLGRAAGSALAPESVAVAEAVLRNAVVVLQLRANEQLMLLLAAPPPSMEATADTRVVDALMQSWSGLPLSHKNSQVQGLRRNLRRAMEVGLADASALRRAEELLRRASLQSYLVRNGYELDAAAAAAAAGAAAAEEAKAAAAAVELPDADFWRRAAAETEWGVTQLADQWRPLGPMARKRLKRRILHSLDRLAEGGEIEVTVAQSGVAMMRHVTLALAREWRTIVLTSGDGDGSVEDFDSEVDIDNAANGFDVAASNSDRSVTSTLRLCASDDDEDDEDDDAEGREEGGGDGEEVEAGIETEVELEAQDGKSLSGPRRGEEKYGSAGGSGTRRAAWRKSPYFLRAAELAVLDPQALYERLLEELAATDYISRKRLLERTREQVRARLNRGTISAAELRDTLTAIAAASNAVGRSKMRAAARRTRGCRTAAAAAAAAATTISSGGASSVSSEDGDEGAGGEVDESVAMRQVEEAEKEGTAAAAGGGGAGGRRAGRWRRTVTNVLTHEQEAALPRAWAAIRTENLLKPADELRSILEAAWTPLDSHSHRNHHHYGRERLRQLRDSGLLSPQDYAVRMVALVAAAR</sequence>
<feature type="region of interest" description="Disordered" evidence="1">
    <location>
        <begin position="614"/>
        <end position="645"/>
    </location>
</feature>
<dbReference type="Proteomes" id="UP001165090">
    <property type="component" value="Unassembled WGS sequence"/>
</dbReference>
<proteinExistence type="predicted"/>
<gene>
    <name evidence="2" type="ORF">VaNZ11_006842</name>
</gene>
<feature type="region of interest" description="Disordered" evidence="1">
    <location>
        <begin position="143"/>
        <end position="210"/>
    </location>
</feature>
<dbReference type="PANTHER" id="PTHR12460">
    <property type="entry name" value="CYCLIN-DEPENDENT KINASE INHIBITOR-RELATED PROTEIN"/>
    <property type="match status" value="1"/>
</dbReference>
<feature type="region of interest" description="Disordered" evidence="1">
    <location>
        <begin position="1414"/>
        <end position="1466"/>
    </location>
</feature>
<evidence type="ECO:0000313" key="3">
    <source>
        <dbReference type="Proteomes" id="UP001165090"/>
    </source>
</evidence>
<feature type="region of interest" description="Disordered" evidence="1">
    <location>
        <begin position="500"/>
        <end position="536"/>
    </location>
</feature>
<feature type="compositionally biased region" description="Basic and acidic residues" evidence="1">
    <location>
        <begin position="306"/>
        <end position="315"/>
    </location>
</feature>
<name>A0ABQ5S1K6_9CHLO</name>
<dbReference type="EMBL" id="BSDZ01000016">
    <property type="protein sequence ID" value="GLI63767.1"/>
    <property type="molecule type" value="Genomic_DNA"/>
</dbReference>
<keyword evidence="3" id="KW-1185">Reference proteome</keyword>
<accession>A0ABQ5S1K6</accession>
<feature type="compositionally biased region" description="Low complexity" evidence="1">
    <location>
        <begin position="194"/>
        <end position="204"/>
    </location>
</feature>
<evidence type="ECO:0000256" key="1">
    <source>
        <dbReference type="SAM" id="MobiDB-lite"/>
    </source>
</evidence>
<feature type="region of interest" description="Disordered" evidence="1">
    <location>
        <begin position="864"/>
        <end position="885"/>
    </location>
</feature>
<feature type="compositionally biased region" description="Basic and acidic residues" evidence="1">
    <location>
        <begin position="249"/>
        <end position="260"/>
    </location>
</feature>
<feature type="region of interest" description="Disordered" evidence="1">
    <location>
        <begin position="228"/>
        <end position="316"/>
    </location>
</feature>
<protein>
    <submittedName>
        <fullName evidence="2">Uncharacterized protein</fullName>
    </submittedName>
</protein>
<feature type="compositionally biased region" description="Low complexity" evidence="1">
    <location>
        <begin position="525"/>
        <end position="536"/>
    </location>
</feature>
<dbReference type="PANTHER" id="PTHR12460:SF38">
    <property type="entry name" value="KINETOPLAST-ASSOCIATED PROTEIN-LIKE PROTEIN"/>
    <property type="match status" value="1"/>
</dbReference>
<comment type="caution">
    <text evidence="2">The sequence shown here is derived from an EMBL/GenBank/DDBJ whole genome shotgun (WGS) entry which is preliminary data.</text>
</comment>
<feature type="compositionally biased region" description="Acidic residues" evidence="1">
    <location>
        <begin position="1244"/>
        <end position="1280"/>
    </location>
</feature>
<organism evidence="2 3">
    <name type="scientific">Volvox africanus</name>
    <dbReference type="NCBI Taxonomy" id="51714"/>
    <lineage>
        <taxon>Eukaryota</taxon>
        <taxon>Viridiplantae</taxon>
        <taxon>Chlorophyta</taxon>
        <taxon>core chlorophytes</taxon>
        <taxon>Chlorophyceae</taxon>
        <taxon>CS clade</taxon>
        <taxon>Chlamydomonadales</taxon>
        <taxon>Volvocaceae</taxon>
        <taxon>Volvox</taxon>
    </lineage>
</organism>
<feature type="compositionally biased region" description="Basic and acidic residues" evidence="1">
    <location>
        <begin position="508"/>
        <end position="524"/>
    </location>
</feature>
<feature type="region of interest" description="Disordered" evidence="1">
    <location>
        <begin position="1241"/>
        <end position="1305"/>
    </location>
</feature>
<feature type="compositionally biased region" description="Acidic residues" evidence="1">
    <location>
        <begin position="1424"/>
        <end position="1436"/>
    </location>
</feature>
<feature type="non-terminal residue" evidence="2">
    <location>
        <position position="1556"/>
    </location>
</feature>
<evidence type="ECO:0000313" key="2">
    <source>
        <dbReference type="EMBL" id="GLI63767.1"/>
    </source>
</evidence>